<dbReference type="InterPro" id="IPR020955">
    <property type="entry name" value="Uncharacterised_Atu4866"/>
</dbReference>
<dbReference type="HOGENOM" id="CLU_142247_0_0_5"/>
<protein>
    <recommendedName>
        <fullName evidence="4">Agrobacterium tumefaciens protein Atu4866</fullName>
    </recommendedName>
</protein>
<organism evidence="2 3">
    <name type="scientific">Neorhizobium galegae bv. officinalis bv. officinalis str. HAMBI 1141</name>
    <dbReference type="NCBI Taxonomy" id="1028801"/>
    <lineage>
        <taxon>Bacteria</taxon>
        <taxon>Pseudomonadati</taxon>
        <taxon>Pseudomonadota</taxon>
        <taxon>Alphaproteobacteria</taxon>
        <taxon>Hyphomicrobiales</taxon>
        <taxon>Rhizobiaceae</taxon>
        <taxon>Rhizobium/Agrobacterium group</taxon>
        <taxon>Neorhizobium</taxon>
    </lineage>
</organism>
<proteinExistence type="predicted"/>
<dbReference type="Pfam" id="PF11512">
    <property type="entry name" value="Atu4866"/>
    <property type="match status" value="1"/>
</dbReference>
<evidence type="ECO:0008006" key="4">
    <source>
        <dbReference type="Google" id="ProtNLM"/>
    </source>
</evidence>
<dbReference type="eggNOG" id="COG3631">
    <property type="taxonomic scope" value="Bacteria"/>
</dbReference>
<feature type="chain" id="PRO_5001653776" description="Agrobacterium tumefaciens protein Atu4866" evidence="1">
    <location>
        <begin position="36"/>
        <end position="122"/>
    </location>
</feature>
<gene>
    <name evidence="2" type="ORF">RG1141_CH26040</name>
</gene>
<dbReference type="KEGG" id="ngl:RG1141_CH26040"/>
<dbReference type="PATRIC" id="fig|1028801.3.peg.2651"/>
<feature type="signal peptide" evidence="1">
    <location>
        <begin position="1"/>
        <end position="35"/>
    </location>
</feature>
<evidence type="ECO:0000256" key="1">
    <source>
        <dbReference type="SAM" id="SignalP"/>
    </source>
</evidence>
<dbReference type="Proteomes" id="UP000028186">
    <property type="component" value="Chromosome I"/>
</dbReference>
<reference evidence="3" key="1">
    <citation type="journal article" date="2014" name="BMC Genomics">
        <title>Genome sequencing of two Neorhizobium galegae strains reveals a noeT gene responsible for the unusual acetylation of the nodulation factors.</title>
        <authorList>
            <person name="Osterman J."/>
            <person name="Marsh J."/>
            <person name="Laine P.K."/>
            <person name="Zeng Z."/>
            <person name="Alatalo E."/>
            <person name="Sullivan J.T."/>
            <person name="Young J.P."/>
            <person name="Thomas-Oates J."/>
            <person name="Paulin L."/>
            <person name="Lindstrom K."/>
        </authorList>
    </citation>
    <scope>NUCLEOTIDE SEQUENCE [LARGE SCALE GENOMIC DNA]</scope>
    <source>
        <strain evidence="3">HAMBI 1141</strain>
    </source>
</reference>
<dbReference type="EMBL" id="HG938355">
    <property type="protein sequence ID" value="CDN54941.1"/>
    <property type="molecule type" value="Genomic_DNA"/>
</dbReference>
<dbReference type="RefSeq" id="WP_038544355.1">
    <property type="nucleotide sequence ID" value="NZ_HG938355.1"/>
</dbReference>
<dbReference type="Gene3D" id="2.40.128.290">
    <property type="entry name" value="Uncharacterised protein Atu4866, PF11512"/>
    <property type="match status" value="1"/>
</dbReference>
<dbReference type="InterPro" id="IPR038646">
    <property type="entry name" value="Atu4866-like_sf"/>
</dbReference>
<evidence type="ECO:0000313" key="2">
    <source>
        <dbReference type="EMBL" id="CDN54941.1"/>
    </source>
</evidence>
<dbReference type="AlphaFoldDB" id="A0A068TA68"/>
<sequence length="122" mass="14060">MAERLFRAHSGFRAPLAFAAFAAAFTFIATFTALAHDITKQEKTMAEHPYTGMWVTEDNHIRHELLRNGRYVEARGTREKAYEGRYWVTGDHIDYKDDTGFTADGDFRDGVLYHAGMVLRRR</sequence>
<name>A0A068TA68_NEOGA</name>
<accession>A0A068TA68</accession>
<evidence type="ECO:0000313" key="3">
    <source>
        <dbReference type="Proteomes" id="UP000028186"/>
    </source>
</evidence>
<keyword evidence="1" id="KW-0732">Signal</keyword>